<proteinExistence type="predicted"/>
<feature type="transmembrane region" description="Helical" evidence="1">
    <location>
        <begin position="6"/>
        <end position="32"/>
    </location>
</feature>
<keyword evidence="1" id="KW-1133">Transmembrane helix</keyword>
<keyword evidence="1" id="KW-0812">Transmembrane</keyword>
<dbReference type="Pfam" id="PF04547">
    <property type="entry name" value="Anoctamin"/>
    <property type="match status" value="1"/>
</dbReference>
<dbReference type="EMBL" id="CM018207">
    <property type="protein sequence ID" value="KAB2078399.1"/>
    <property type="molecule type" value="Genomic_DNA"/>
</dbReference>
<keyword evidence="4" id="KW-1185">Reference proteome</keyword>
<sequence>MYTRWMIFLATFGLILQLIDFGIVGFVVFPIWERKNSALSSRWYFNFSVSTSQGYKLSGIEWNSLQPSLELVKKLGIDKTKKKEALQRYEWFGYLKRFRNDVIIILSIICLQLPFELVYAHLYEVLKSDMVKFGLTVVYLL</sequence>
<evidence type="ECO:0000259" key="2">
    <source>
        <dbReference type="Pfam" id="PF04547"/>
    </source>
</evidence>
<evidence type="ECO:0000313" key="4">
    <source>
        <dbReference type="Proteomes" id="UP000327439"/>
    </source>
</evidence>
<feature type="non-terminal residue" evidence="3">
    <location>
        <position position="141"/>
    </location>
</feature>
<protein>
    <recommendedName>
        <fullName evidence="2">Anoctamin transmembrane domain-containing protein</fullName>
    </recommendedName>
</protein>
<organism evidence="3 4">
    <name type="scientific">Gossypium barbadense</name>
    <name type="common">Sea Island cotton</name>
    <name type="synonym">Hibiscus barbadensis</name>
    <dbReference type="NCBI Taxonomy" id="3634"/>
    <lineage>
        <taxon>Eukaryota</taxon>
        <taxon>Viridiplantae</taxon>
        <taxon>Streptophyta</taxon>
        <taxon>Embryophyta</taxon>
        <taxon>Tracheophyta</taxon>
        <taxon>Spermatophyta</taxon>
        <taxon>Magnoliopsida</taxon>
        <taxon>eudicotyledons</taxon>
        <taxon>Gunneridae</taxon>
        <taxon>Pentapetalae</taxon>
        <taxon>rosids</taxon>
        <taxon>malvids</taxon>
        <taxon>Malvales</taxon>
        <taxon>Malvaceae</taxon>
        <taxon>Malvoideae</taxon>
        <taxon>Gossypium</taxon>
    </lineage>
</organism>
<feature type="domain" description="Anoctamin transmembrane" evidence="2">
    <location>
        <begin position="1"/>
        <end position="133"/>
    </location>
</feature>
<name>A0A5J5VF20_GOSBA</name>
<gene>
    <name evidence="3" type="ORF">ES319_A06G159400v1</name>
</gene>
<dbReference type="AlphaFoldDB" id="A0A5J5VF20"/>
<evidence type="ECO:0000256" key="1">
    <source>
        <dbReference type="SAM" id="Phobius"/>
    </source>
</evidence>
<evidence type="ECO:0000313" key="3">
    <source>
        <dbReference type="EMBL" id="KAB2078399.1"/>
    </source>
</evidence>
<accession>A0A5J5VF20</accession>
<keyword evidence="1" id="KW-0472">Membrane</keyword>
<dbReference type="OrthoDB" id="1814680at2759"/>
<reference evidence="4" key="1">
    <citation type="journal article" date="2020" name="Nat. Genet.">
        <title>Genomic diversifications of five Gossypium allopolyploid species and their impact on cotton improvement.</title>
        <authorList>
            <person name="Chen Z.J."/>
            <person name="Sreedasyam A."/>
            <person name="Ando A."/>
            <person name="Song Q."/>
            <person name="De Santiago L.M."/>
            <person name="Hulse-Kemp A.M."/>
            <person name="Ding M."/>
            <person name="Ye W."/>
            <person name="Kirkbride R.C."/>
            <person name="Jenkins J."/>
            <person name="Plott C."/>
            <person name="Lovell J."/>
            <person name="Lin Y.M."/>
            <person name="Vaughn R."/>
            <person name="Liu B."/>
            <person name="Simpson S."/>
            <person name="Scheffler B.E."/>
            <person name="Wen L."/>
            <person name="Saski C.A."/>
            <person name="Grover C.E."/>
            <person name="Hu G."/>
            <person name="Conover J.L."/>
            <person name="Carlson J.W."/>
            <person name="Shu S."/>
            <person name="Boston L.B."/>
            <person name="Williams M."/>
            <person name="Peterson D.G."/>
            <person name="McGee K."/>
            <person name="Jones D.C."/>
            <person name="Wendel J.F."/>
            <person name="Stelly D.M."/>
            <person name="Grimwood J."/>
            <person name="Schmutz J."/>
        </authorList>
    </citation>
    <scope>NUCLEOTIDE SEQUENCE [LARGE SCALE GENOMIC DNA]</scope>
    <source>
        <strain evidence="4">cv. 3-79</strain>
    </source>
</reference>
<feature type="transmembrane region" description="Helical" evidence="1">
    <location>
        <begin position="102"/>
        <end position="122"/>
    </location>
</feature>
<dbReference type="Proteomes" id="UP000327439">
    <property type="component" value="Chromosome A06"/>
</dbReference>
<dbReference type="InterPro" id="IPR049452">
    <property type="entry name" value="Anoctamin_TM"/>
</dbReference>